<dbReference type="Gene3D" id="3.40.1010.10">
    <property type="entry name" value="Cobalt-precorrin-4 Transmethylase, Domain 1"/>
    <property type="match status" value="1"/>
</dbReference>
<dbReference type="GO" id="GO:0004851">
    <property type="term" value="F:uroporphyrin-III C-methyltransferase activity"/>
    <property type="evidence" value="ECO:0007669"/>
    <property type="project" value="UniProtKB-EC"/>
</dbReference>
<organism evidence="8 9">
    <name type="scientific">Archaeoglobus fulgidus DSM 8774</name>
    <dbReference type="NCBI Taxonomy" id="1344584"/>
    <lineage>
        <taxon>Archaea</taxon>
        <taxon>Methanobacteriati</taxon>
        <taxon>Methanobacteriota</taxon>
        <taxon>Archaeoglobi</taxon>
        <taxon>Archaeoglobales</taxon>
        <taxon>Archaeoglobaceae</taxon>
        <taxon>Archaeoglobus</taxon>
    </lineage>
</organism>
<reference evidence="8 9" key="1">
    <citation type="submission" date="2013-07" db="EMBL/GenBank/DDBJ databases">
        <title>Genome of Archaeoglobus fulgidus.</title>
        <authorList>
            <person name="Fiebig A."/>
            <person name="Birkeland N.-K."/>
        </authorList>
    </citation>
    <scope>NUCLEOTIDE SEQUENCE [LARGE SCALE GENOMIC DNA]</scope>
    <source>
        <strain evidence="8 9">DSM 8774</strain>
    </source>
</reference>
<dbReference type="InterPro" id="IPR003043">
    <property type="entry name" value="Uropor_MeTrfase_CS"/>
</dbReference>
<dbReference type="InterPro" id="IPR050161">
    <property type="entry name" value="Siro_Cobalamin_biosynth"/>
</dbReference>
<dbReference type="InterPro" id="IPR035996">
    <property type="entry name" value="4pyrrol_Methylase_sf"/>
</dbReference>
<name>A0A075WGB0_ARCFL</name>
<dbReference type="NCBIfam" id="NF004790">
    <property type="entry name" value="PRK06136.1"/>
    <property type="match status" value="1"/>
</dbReference>
<sequence>MVGKVYIVGAGPGKKDLLTLRAYELIKRADVILHDELIGEVAELLKESRAEIVDVGKRSGRHKKRQEEINKLLVEYARQGKTVVRLKGGDPCVFGRGGEEAEFLAKHGIPFEFVPGVTSAIAVPEAVGIPVTHRRYDPALVFITGRESRERLNWKALAELNATIVILMGVSRIPEIAKNLLEHGKDPETEVAIIESGFSDRERVILTTLGKMAERAEKERVKPPAIIVIGKVVELYGVLSRWLG</sequence>
<dbReference type="AlphaFoldDB" id="A0A075WGB0"/>
<dbReference type="Pfam" id="PF00590">
    <property type="entry name" value="TP_methylase"/>
    <property type="match status" value="1"/>
</dbReference>
<evidence type="ECO:0000256" key="5">
    <source>
        <dbReference type="ARBA" id="ARBA00022691"/>
    </source>
</evidence>
<protein>
    <recommendedName>
        <fullName evidence="2">uroporphyrinogen-III C-methyltransferase</fullName>
        <ecNumber evidence="2">2.1.1.107</ecNumber>
    </recommendedName>
</protein>
<keyword evidence="5" id="KW-0949">S-adenosyl-L-methionine</keyword>
<dbReference type="InterPro" id="IPR000878">
    <property type="entry name" value="4pyrrol_Mease"/>
</dbReference>
<accession>A0A075WGB0</accession>
<dbReference type="GO" id="GO:0032259">
    <property type="term" value="P:methylation"/>
    <property type="evidence" value="ECO:0007669"/>
    <property type="project" value="UniProtKB-KW"/>
</dbReference>
<dbReference type="FunFam" id="3.30.950.10:FF:000001">
    <property type="entry name" value="Siroheme synthase"/>
    <property type="match status" value="1"/>
</dbReference>
<dbReference type="EC" id="2.1.1.107" evidence="2"/>
<proteinExistence type="predicted"/>
<evidence type="ECO:0000256" key="2">
    <source>
        <dbReference type="ARBA" id="ARBA00012162"/>
    </source>
</evidence>
<dbReference type="InterPro" id="IPR014777">
    <property type="entry name" value="4pyrrole_Mease_sub1"/>
</dbReference>
<dbReference type="EMBL" id="CP006577">
    <property type="protein sequence ID" value="AIG98114.1"/>
    <property type="molecule type" value="Genomic_DNA"/>
</dbReference>
<dbReference type="SUPFAM" id="SSF53790">
    <property type="entry name" value="Tetrapyrrole methylase"/>
    <property type="match status" value="1"/>
</dbReference>
<dbReference type="CDD" id="cd11642">
    <property type="entry name" value="SUMT"/>
    <property type="match status" value="1"/>
</dbReference>
<feature type="domain" description="Tetrapyrrole methylase" evidence="7">
    <location>
        <begin position="4"/>
        <end position="212"/>
    </location>
</feature>
<evidence type="ECO:0000313" key="8">
    <source>
        <dbReference type="EMBL" id="AIG98114.1"/>
    </source>
</evidence>
<keyword evidence="4 8" id="KW-0808">Transferase</keyword>
<dbReference type="InterPro" id="IPR014776">
    <property type="entry name" value="4pyrrole_Mease_sub2"/>
</dbReference>
<evidence type="ECO:0000256" key="6">
    <source>
        <dbReference type="ARBA" id="ARBA00023244"/>
    </source>
</evidence>
<comment type="subunit">
    <text evidence="1">Homodimer.</text>
</comment>
<keyword evidence="3 8" id="KW-0489">Methyltransferase</keyword>
<evidence type="ECO:0000259" key="7">
    <source>
        <dbReference type="Pfam" id="PF00590"/>
    </source>
</evidence>
<evidence type="ECO:0000256" key="1">
    <source>
        <dbReference type="ARBA" id="ARBA00011738"/>
    </source>
</evidence>
<dbReference type="InterPro" id="IPR006366">
    <property type="entry name" value="CobA/CysG_C"/>
</dbReference>
<dbReference type="PANTHER" id="PTHR45790:SF3">
    <property type="entry name" value="S-ADENOSYL-L-METHIONINE-DEPENDENT UROPORPHYRINOGEN III METHYLTRANSFERASE, CHLOROPLASTIC"/>
    <property type="match status" value="1"/>
</dbReference>
<dbReference type="GO" id="GO:0019354">
    <property type="term" value="P:siroheme biosynthetic process"/>
    <property type="evidence" value="ECO:0007669"/>
    <property type="project" value="InterPro"/>
</dbReference>
<dbReference type="GeneID" id="24794846"/>
<evidence type="ECO:0000256" key="4">
    <source>
        <dbReference type="ARBA" id="ARBA00022679"/>
    </source>
</evidence>
<evidence type="ECO:0000313" key="9">
    <source>
        <dbReference type="Proteomes" id="UP000028501"/>
    </source>
</evidence>
<dbReference type="NCBIfam" id="TIGR01469">
    <property type="entry name" value="cobA_cysG_Cterm"/>
    <property type="match status" value="1"/>
</dbReference>
<gene>
    <name evidence="8" type="ORF">AFULGI_00013410</name>
</gene>
<dbReference type="HOGENOM" id="CLU_011276_7_0_2"/>
<dbReference type="PANTHER" id="PTHR45790">
    <property type="entry name" value="SIROHEME SYNTHASE-RELATED"/>
    <property type="match status" value="1"/>
</dbReference>
<dbReference type="Proteomes" id="UP000028501">
    <property type="component" value="Chromosome"/>
</dbReference>
<keyword evidence="6" id="KW-0627">Porphyrin biosynthesis</keyword>
<dbReference type="PROSITE" id="PS00839">
    <property type="entry name" value="SUMT_1"/>
    <property type="match status" value="1"/>
</dbReference>
<dbReference type="KEGG" id="afg:AFULGI_00013410"/>
<evidence type="ECO:0000256" key="3">
    <source>
        <dbReference type="ARBA" id="ARBA00022603"/>
    </source>
</evidence>
<dbReference type="RefSeq" id="WP_010878738.1">
    <property type="nucleotide sequence ID" value="NZ_CP006577.1"/>
</dbReference>
<dbReference type="Gene3D" id="3.30.950.10">
    <property type="entry name" value="Methyltransferase, Cobalt-precorrin-4 Transmethylase, Domain 2"/>
    <property type="match status" value="1"/>
</dbReference>
<dbReference type="FunFam" id="3.40.1010.10:FF:000001">
    <property type="entry name" value="Siroheme synthase"/>
    <property type="match status" value="1"/>
</dbReference>